<dbReference type="PANTHER" id="PTHR47939">
    <property type="entry name" value="MEMBRANE-ASSOCIATED SALT-INDUCIBLE PROTEIN-LIKE"/>
    <property type="match status" value="1"/>
</dbReference>
<feature type="repeat" description="PPR" evidence="4">
    <location>
        <begin position="41"/>
        <end position="75"/>
    </location>
</feature>
<evidence type="ECO:0000256" key="1">
    <source>
        <dbReference type="ARBA" id="ARBA00007626"/>
    </source>
</evidence>
<evidence type="ECO:0000256" key="2">
    <source>
        <dbReference type="ARBA" id="ARBA00022737"/>
    </source>
</evidence>
<dbReference type="Proteomes" id="UP000324705">
    <property type="component" value="Chromosome 1B"/>
</dbReference>
<dbReference type="PROSITE" id="PS51375">
    <property type="entry name" value="PPR"/>
    <property type="match status" value="2"/>
</dbReference>
<dbReference type="Gramene" id="TRITD1Bv1G025840.2">
    <property type="protein sequence ID" value="TRITD1Bv1G025840.2"/>
    <property type="gene ID" value="TRITD1Bv1G025840"/>
</dbReference>
<keyword evidence="6" id="KW-1185">Reference proteome</keyword>
<dbReference type="InterPro" id="IPR002885">
    <property type="entry name" value="PPR_rpt"/>
</dbReference>
<feature type="repeat" description="PPR" evidence="4">
    <location>
        <begin position="6"/>
        <end position="40"/>
    </location>
</feature>
<dbReference type="NCBIfam" id="TIGR00756">
    <property type="entry name" value="PPR"/>
    <property type="match status" value="2"/>
</dbReference>
<gene>
    <name evidence="5" type="ORF">TRITD_1Bv1G025840</name>
</gene>
<organism evidence="5 6">
    <name type="scientific">Triticum turgidum subsp. durum</name>
    <name type="common">Durum wheat</name>
    <name type="synonym">Triticum durum</name>
    <dbReference type="NCBI Taxonomy" id="4567"/>
    <lineage>
        <taxon>Eukaryota</taxon>
        <taxon>Viridiplantae</taxon>
        <taxon>Streptophyta</taxon>
        <taxon>Embryophyta</taxon>
        <taxon>Tracheophyta</taxon>
        <taxon>Spermatophyta</taxon>
        <taxon>Magnoliopsida</taxon>
        <taxon>Liliopsida</taxon>
        <taxon>Poales</taxon>
        <taxon>Poaceae</taxon>
        <taxon>BOP clade</taxon>
        <taxon>Pooideae</taxon>
        <taxon>Triticodae</taxon>
        <taxon>Triticeae</taxon>
        <taxon>Triticinae</taxon>
        <taxon>Triticum</taxon>
    </lineage>
</organism>
<evidence type="ECO:0000313" key="6">
    <source>
        <dbReference type="Proteomes" id="UP000324705"/>
    </source>
</evidence>
<dbReference type="InterPro" id="IPR050667">
    <property type="entry name" value="PPR-containing_protein"/>
</dbReference>
<keyword evidence="3" id="KW-0809">Transit peptide</keyword>
<name>A0A9R0QL88_TRITD</name>
<dbReference type="PANTHER" id="PTHR47939:SF13">
    <property type="entry name" value="OS03G0201400 PROTEIN"/>
    <property type="match status" value="1"/>
</dbReference>
<protein>
    <recommendedName>
        <fullName evidence="7">Pentacotripeptide-repeat region of PRORP domain-containing protein</fullName>
    </recommendedName>
</protein>
<reference evidence="5 6" key="1">
    <citation type="submission" date="2017-09" db="EMBL/GenBank/DDBJ databases">
        <authorList>
            <consortium name="International Durum Wheat Genome Sequencing Consortium (IDWGSC)"/>
            <person name="Milanesi L."/>
        </authorList>
    </citation>
    <scope>NUCLEOTIDE SEQUENCE [LARGE SCALE GENOMIC DNA]</scope>
    <source>
        <strain evidence="6">cv. Svevo</strain>
    </source>
</reference>
<evidence type="ECO:0008006" key="7">
    <source>
        <dbReference type="Google" id="ProtNLM"/>
    </source>
</evidence>
<dbReference type="Pfam" id="PF13041">
    <property type="entry name" value="PPR_2"/>
    <property type="match status" value="1"/>
</dbReference>
<proteinExistence type="inferred from homology"/>
<accession>A0A9R0QL88</accession>
<dbReference type="InterPro" id="IPR011990">
    <property type="entry name" value="TPR-like_helical_dom_sf"/>
</dbReference>
<evidence type="ECO:0000256" key="4">
    <source>
        <dbReference type="PROSITE-ProRule" id="PRU00708"/>
    </source>
</evidence>
<dbReference type="EMBL" id="LT934112">
    <property type="protein sequence ID" value="VAH13654.1"/>
    <property type="molecule type" value="Genomic_DNA"/>
</dbReference>
<sequence length="146" mass="15980">MNMKFNITTLNTIINALYKVERREEANDLFAALPASGLVPNASTYGVMVQNLLKEGAVEEADSMFSSMEKSGCAPSSRLINDVIRTLLEKGEIVKAGKYMSKVDGKSISLEASTSSLLLSLFSGNGKYRKQLQLLPAKYQFFKGIS</sequence>
<comment type="similarity">
    <text evidence="1">Belongs to the PPR family. P subfamily.</text>
</comment>
<keyword evidence="2" id="KW-0677">Repeat</keyword>
<evidence type="ECO:0000313" key="5">
    <source>
        <dbReference type="EMBL" id="VAH13654.1"/>
    </source>
</evidence>
<dbReference type="Gene3D" id="1.25.40.10">
    <property type="entry name" value="Tetratricopeptide repeat domain"/>
    <property type="match status" value="1"/>
</dbReference>
<evidence type="ECO:0000256" key="3">
    <source>
        <dbReference type="ARBA" id="ARBA00022946"/>
    </source>
</evidence>
<dbReference type="AlphaFoldDB" id="A0A9R0QL88"/>